<protein>
    <submittedName>
        <fullName evidence="3">SRPBCC domain-containing protein</fullName>
    </submittedName>
</protein>
<dbReference type="EMBL" id="CP076456">
    <property type="protein sequence ID" value="QWQ37512.1"/>
    <property type="molecule type" value="Genomic_DNA"/>
</dbReference>
<sequence>MPLTSRSIDAVAGRVSVCWSLPAASDRVWWGLTSPDALPHWIGTVTTGEMTVGAVVTIRHAEDYSCTSEILGCGPEAWLALTWEFPDEPLSQLRIELAPEGGATQLDLIHEGLEDEAPGYLSGWQTHLFYLEHLLQGRPLPMEEFWQVHERLDRKRRSKRL</sequence>
<dbReference type="AlphaFoldDB" id="A0A975S7Z6"/>
<dbReference type="SUPFAM" id="SSF55961">
    <property type="entry name" value="Bet v1-like"/>
    <property type="match status" value="1"/>
</dbReference>
<evidence type="ECO:0000256" key="1">
    <source>
        <dbReference type="ARBA" id="ARBA00006817"/>
    </source>
</evidence>
<comment type="similarity">
    <text evidence="1">Belongs to the AHA1 family.</text>
</comment>
<feature type="domain" description="Activator of Hsp90 ATPase homologue 1/2-like C-terminal" evidence="2">
    <location>
        <begin position="24"/>
        <end position="135"/>
    </location>
</feature>
<organism evidence="3 4">
    <name type="scientific">Arthrobacter sunyaminii</name>
    <dbReference type="NCBI Taxonomy" id="2816859"/>
    <lineage>
        <taxon>Bacteria</taxon>
        <taxon>Bacillati</taxon>
        <taxon>Actinomycetota</taxon>
        <taxon>Actinomycetes</taxon>
        <taxon>Micrococcales</taxon>
        <taxon>Micrococcaceae</taxon>
        <taxon>Arthrobacter</taxon>
    </lineage>
</organism>
<proteinExistence type="inferred from homology"/>
<keyword evidence="4" id="KW-1185">Reference proteome</keyword>
<dbReference type="Proteomes" id="UP000680588">
    <property type="component" value="Chromosome"/>
</dbReference>
<name>A0A975S7Z6_9MICC</name>
<dbReference type="InterPro" id="IPR023393">
    <property type="entry name" value="START-like_dom_sf"/>
</dbReference>
<evidence type="ECO:0000313" key="4">
    <source>
        <dbReference type="Proteomes" id="UP000680588"/>
    </source>
</evidence>
<reference evidence="3" key="1">
    <citation type="submission" date="2021-06" db="EMBL/GenBank/DDBJ databases">
        <title>Novel species in genus Arthrobacter.</title>
        <authorList>
            <person name="Zhang G."/>
        </authorList>
    </citation>
    <scope>NUCLEOTIDE SEQUENCE</scope>
    <source>
        <strain evidence="3">Zg-ZUI122</strain>
    </source>
</reference>
<dbReference type="Gene3D" id="3.30.530.20">
    <property type="match status" value="1"/>
</dbReference>
<gene>
    <name evidence="3" type="ORF">KG104_07215</name>
</gene>
<evidence type="ECO:0000313" key="3">
    <source>
        <dbReference type="EMBL" id="QWQ37512.1"/>
    </source>
</evidence>
<dbReference type="RefSeq" id="WP_207346577.1">
    <property type="nucleotide sequence ID" value="NZ_CP076456.1"/>
</dbReference>
<dbReference type="KEGG" id="asun:KG104_07215"/>
<evidence type="ECO:0000259" key="2">
    <source>
        <dbReference type="Pfam" id="PF08327"/>
    </source>
</evidence>
<dbReference type="InterPro" id="IPR013538">
    <property type="entry name" value="ASHA1/2-like_C"/>
</dbReference>
<accession>A0A975S7Z6</accession>
<dbReference type="Pfam" id="PF08327">
    <property type="entry name" value="AHSA1"/>
    <property type="match status" value="1"/>
</dbReference>